<dbReference type="Proteomes" id="UP000319817">
    <property type="component" value="Chromosome"/>
</dbReference>
<keyword evidence="2" id="KW-1283">Bacterial microcompartment</keyword>
<name>A0A517P1B3_9BACT</name>
<proteinExistence type="predicted"/>
<dbReference type="RefSeq" id="WP_145420945.1">
    <property type="nucleotide sequence ID" value="NZ_CP036526.1"/>
</dbReference>
<dbReference type="AlphaFoldDB" id="A0A517P1B3"/>
<dbReference type="Pfam" id="PF03319">
    <property type="entry name" value="EutN_CcmL"/>
    <property type="match status" value="1"/>
</dbReference>
<comment type="subcellular location">
    <subcellularLocation>
        <location evidence="1">Bacterial microcompartment</location>
    </subcellularLocation>
</comment>
<protein>
    <submittedName>
        <fullName evidence="3">Ethanolamine utilization protein EutN</fullName>
    </submittedName>
</protein>
<accession>A0A517P1B3</accession>
<dbReference type="InterPro" id="IPR036677">
    <property type="entry name" value="EutN_CcmL_sf"/>
</dbReference>
<evidence type="ECO:0000313" key="4">
    <source>
        <dbReference type="Proteomes" id="UP000319817"/>
    </source>
</evidence>
<reference evidence="3 4" key="1">
    <citation type="submission" date="2019-02" db="EMBL/GenBank/DDBJ databases">
        <title>Deep-cultivation of Planctomycetes and their phenomic and genomic characterization uncovers novel biology.</title>
        <authorList>
            <person name="Wiegand S."/>
            <person name="Jogler M."/>
            <person name="Boedeker C."/>
            <person name="Pinto D."/>
            <person name="Vollmers J."/>
            <person name="Rivas-Marin E."/>
            <person name="Kohn T."/>
            <person name="Peeters S.H."/>
            <person name="Heuer A."/>
            <person name="Rast P."/>
            <person name="Oberbeckmann S."/>
            <person name="Bunk B."/>
            <person name="Jeske O."/>
            <person name="Meyerdierks A."/>
            <person name="Storesund J.E."/>
            <person name="Kallscheuer N."/>
            <person name="Luecker S."/>
            <person name="Lage O.M."/>
            <person name="Pohl T."/>
            <person name="Merkel B.J."/>
            <person name="Hornburger P."/>
            <person name="Mueller R.-W."/>
            <person name="Bruemmer F."/>
            <person name="Labrenz M."/>
            <person name="Spormann A.M."/>
            <person name="Op den Camp H."/>
            <person name="Overmann J."/>
            <person name="Amann R."/>
            <person name="Jetten M.S.M."/>
            <person name="Mascher T."/>
            <person name="Medema M.H."/>
            <person name="Devos D.P."/>
            <person name="Kaster A.-K."/>
            <person name="Ovreas L."/>
            <person name="Rohde M."/>
            <person name="Galperin M.Y."/>
            <person name="Jogler C."/>
        </authorList>
    </citation>
    <scope>NUCLEOTIDE SEQUENCE [LARGE SCALE GENOMIC DNA]</scope>
    <source>
        <strain evidence="3 4">K23_9</strain>
    </source>
</reference>
<dbReference type="PANTHER" id="PTHR36539">
    <property type="entry name" value="ETHANOLAMINE UTILIZATION PROTEIN EUTN"/>
    <property type="match status" value="1"/>
</dbReference>
<dbReference type="PROSITE" id="PS51932">
    <property type="entry name" value="BMV"/>
    <property type="match status" value="1"/>
</dbReference>
<evidence type="ECO:0000313" key="3">
    <source>
        <dbReference type="EMBL" id="QDT13161.1"/>
    </source>
</evidence>
<sequence>MQPAIVLGSTRATVKHDSLDGQRLVIVQPTGVDDAADGPPLIAIDAQGCRKGDRVMLTSDGTYARDVTGHSETPARWSVMGIMDDTKSK</sequence>
<dbReference type="SUPFAM" id="SSF159133">
    <property type="entry name" value="EutN/CcmL-like"/>
    <property type="match status" value="1"/>
</dbReference>
<evidence type="ECO:0000256" key="1">
    <source>
        <dbReference type="ARBA" id="ARBA00024322"/>
    </source>
</evidence>
<dbReference type="InterPro" id="IPR004992">
    <property type="entry name" value="EutN_CcmL"/>
</dbReference>
<keyword evidence="4" id="KW-1185">Reference proteome</keyword>
<dbReference type="EMBL" id="CP036526">
    <property type="protein sequence ID" value="QDT13161.1"/>
    <property type="molecule type" value="Genomic_DNA"/>
</dbReference>
<dbReference type="Gene3D" id="2.40.50.220">
    <property type="entry name" value="EutN/Ccml"/>
    <property type="match status" value="1"/>
</dbReference>
<dbReference type="PANTHER" id="PTHR36539:SF2">
    <property type="entry name" value="ETHANOLAMINE UTILIZATION PROTEIN"/>
    <property type="match status" value="1"/>
</dbReference>
<evidence type="ECO:0000256" key="2">
    <source>
        <dbReference type="ARBA" id="ARBA00024446"/>
    </source>
</evidence>
<organism evidence="3 4">
    <name type="scientific">Stieleria marina</name>
    <dbReference type="NCBI Taxonomy" id="1930275"/>
    <lineage>
        <taxon>Bacteria</taxon>
        <taxon>Pseudomonadati</taxon>
        <taxon>Planctomycetota</taxon>
        <taxon>Planctomycetia</taxon>
        <taxon>Pirellulales</taxon>
        <taxon>Pirellulaceae</taxon>
        <taxon>Stieleria</taxon>
    </lineage>
</organism>
<gene>
    <name evidence="3" type="primary">eutN</name>
    <name evidence="3" type="ORF">K239x_51780</name>
</gene>
<dbReference type="GO" id="GO:0031469">
    <property type="term" value="C:bacterial microcompartment"/>
    <property type="evidence" value="ECO:0007669"/>
    <property type="project" value="UniProtKB-SubCell"/>
</dbReference>
<dbReference type="OrthoDB" id="278421at2"/>